<name>A0A6M3LK57_9ZZZZ</name>
<dbReference type="EMBL" id="MT143148">
    <property type="protein sequence ID" value="QJA93431.1"/>
    <property type="molecule type" value="Genomic_DNA"/>
</dbReference>
<organism evidence="1">
    <name type="scientific">viral metagenome</name>
    <dbReference type="NCBI Taxonomy" id="1070528"/>
    <lineage>
        <taxon>unclassified sequences</taxon>
        <taxon>metagenomes</taxon>
        <taxon>organismal metagenomes</taxon>
    </lineage>
</organism>
<accession>A0A6M3LK57</accession>
<protein>
    <recommendedName>
        <fullName evidence="2">DUF932 domain-containing protein</fullName>
    </recommendedName>
</protein>
<evidence type="ECO:0000313" key="1">
    <source>
        <dbReference type="EMBL" id="QJA93431.1"/>
    </source>
</evidence>
<proteinExistence type="predicted"/>
<dbReference type="AlphaFoldDB" id="A0A6M3LK57"/>
<gene>
    <name evidence="1" type="ORF">MM415B04227_0011</name>
</gene>
<sequence length="355" mass="40532">MELFQANHQWSTRPDDEKFNNLHDLYNQTLEYASMSKESVVPWDGFDIIPSEKNLLMRGKQSGREAVISNWAFGQLCSRAQAPAAYLRTLPPQMASDNLNYGLVNARGSSLRDAKLLFHTNGRLTLRALTTEAYSRLWNYEVAERLMELPDRYDLQPAKSTFRQRDPNEKPALYASDHDMFVFLMSKEREIEDGLFRGCIVVNSEVGDKSLGLMRFLFREICGNHIIWDASQIAEIKVRHVGHVRDTFGEFSVSLRQYLDSSTYEEQQKMQAAKTFKIAASKEDVLDALFGNRRIGLTRKVLEASYEAVNPDEDGDPNTVFGFVGGLTRHSQTISYADQRTELDKGGRKIMQMAF</sequence>
<reference evidence="1" key="1">
    <citation type="submission" date="2020-03" db="EMBL/GenBank/DDBJ databases">
        <title>The deep terrestrial virosphere.</title>
        <authorList>
            <person name="Holmfeldt K."/>
            <person name="Nilsson E."/>
            <person name="Simone D."/>
            <person name="Lopez-Fernandez M."/>
            <person name="Wu X."/>
            <person name="de Brujin I."/>
            <person name="Lundin D."/>
            <person name="Andersson A."/>
            <person name="Bertilsson S."/>
            <person name="Dopson M."/>
        </authorList>
    </citation>
    <scope>NUCLEOTIDE SEQUENCE</scope>
    <source>
        <strain evidence="1">MM415B04227</strain>
    </source>
</reference>
<evidence type="ECO:0008006" key="2">
    <source>
        <dbReference type="Google" id="ProtNLM"/>
    </source>
</evidence>